<dbReference type="InterPro" id="IPR016174">
    <property type="entry name" value="Di-haem_cyt_TM"/>
</dbReference>
<dbReference type="GO" id="GO:0005886">
    <property type="term" value="C:plasma membrane"/>
    <property type="evidence" value="ECO:0007669"/>
    <property type="project" value="UniProtKB-SubCell"/>
</dbReference>
<feature type="transmembrane region" description="Helical" evidence="6">
    <location>
        <begin position="19"/>
        <end position="37"/>
    </location>
</feature>
<evidence type="ECO:0000256" key="4">
    <source>
        <dbReference type="ARBA" id="ARBA00022989"/>
    </source>
</evidence>
<dbReference type="SUPFAM" id="SSF81342">
    <property type="entry name" value="Transmembrane di-heme cytochromes"/>
    <property type="match status" value="1"/>
</dbReference>
<evidence type="ECO:0000313" key="8">
    <source>
        <dbReference type="EMBL" id="RAU20175.1"/>
    </source>
</evidence>
<feature type="transmembrane region" description="Helical" evidence="6">
    <location>
        <begin position="197"/>
        <end position="217"/>
    </location>
</feature>
<feature type="transmembrane region" description="Helical" evidence="6">
    <location>
        <begin position="146"/>
        <end position="167"/>
    </location>
</feature>
<dbReference type="Pfam" id="PF01292">
    <property type="entry name" value="Ni_hydr_CYTB"/>
    <property type="match status" value="1"/>
</dbReference>
<dbReference type="Proteomes" id="UP000251075">
    <property type="component" value="Unassembled WGS sequence"/>
</dbReference>
<evidence type="ECO:0000256" key="1">
    <source>
        <dbReference type="ARBA" id="ARBA00004651"/>
    </source>
</evidence>
<comment type="subcellular location">
    <subcellularLocation>
        <location evidence="1">Cell membrane</location>
        <topology evidence="1">Multi-pass membrane protein</topology>
    </subcellularLocation>
</comment>
<dbReference type="InterPro" id="IPR051542">
    <property type="entry name" value="Hydrogenase_cytochrome"/>
</dbReference>
<dbReference type="Gene3D" id="1.20.950.20">
    <property type="entry name" value="Transmembrane di-heme cytochromes, Chain C"/>
    <property type="match status" value="1"/>
</dbReference>
<dbReference type="GO" id="GO:0020037">
    <property type="term" value="F:heme binding"/>
    <property type="evidence" value="ECO:0007669"/>
    <property type="project" value="TreeGrafter"/>
</dbReference>
<accession>A0A364NTD5</accession>
<evidence type="ECO:0000256" key="6">
    <source>
        <dbReference type="SAM" id="Phobius"/>
    </source>
</evidence>
<dbReference type="GO" id="GO:0009055">
    <property type="term" value="F:electron transfer activity"/>
    <property type="evidence" value="ECO:0007669"/>
    <property type="project" value="InterPro"/>
</dbReference>
<evidence type="ECO:0000313" key="9">
    <source>
        <dbReference type="Proteomes" id="UP000251075"/>
    </source>
</evidence>
<dbReference type="PANTHER" id="PTHR30485">
    <property type="entry name" value="NI/FE-HYDROGENASE 1 B-TYPE CYTOCHROME SUBUNIT"/>
    <property type="match status" value="1"/>
</dbReference>
<sequence length="219" mass="22928">MTESAPVKPVVVWDLPIRLFHWCLAALVAVALVSGHLDKLTPHMKAGTLILALLLFRLGWGVVGSPTARFAQFVGGPGRIRAYLDGTWTGLGHNPLGALSVLAMLALLLVQAGSGLFATDDIATDAPLAWMVSSAVTKRLSTLHRLGSWAVVALVAAHLAAIAFYRIKKGKNLVAPMISGHGEPDLPCAPQRLASPWLALALAVAAAALVFGALAAWGR</sequence>
<organism evidence="8 9">
    <name type="scientific">Paramagnetospirillum kuznetsovii</name>
    <dbReference type="NCBI Taxonomy" id="2053833"/>
    <lineage>
        <taxon>Bacteria</taxon>
        <taxon>Pseudomonadati</taxon>
        <taxon>Pseudomonadota</taxon>
        <taxon>Alphaproteobacteria</taxon>
        <taxon>Rhodospirillales</taxon>
        <taxon>Magnetospirillaceae</taxon>
        <taxon>Paramagnetospirillum</taxon>
    </lineage>
</organism>
<dbReference type="EMBL" id="PGTO01000031">
    <property type="protein sequence ID" value="RAU20175.1"/>
    <property type="molecule type" value="Genomic_DNA"/>
</dbReference>
<keyword evidence="9" id="KW-1185">Reference proteome</keyword>
<reference evidence="8 9" key="1">
    <citation type="submission" date="2017-11" db="EMBL/GenBank/DDBJ databases">
        <title>Draft genome sequence of magnetotactic bacterium Magnetospirillum kuznetsovii LBB-42.</title>
        <authorList>
            <person name="Grouzdev D.S."/>
            <person name="Rysina M.S."/>
            <person name="Baslerov R.V."/>
            <person name="Koziaeva V."/>
        </authorList>
    </citation>
    <scope>NUCLEOTIDE SEQUENCE [LARGE SCALE GENOMIC DNA]</scope>
    <source>
        <strain evidence="8 9">LBB-42</strain>
    </source>
</reference>
<keyword evidence="5 6" id="KW-0472">Membrane</keyword>
<feature type="transmembrane region" description="Helical" evidence="6">
    <location>
        <begin position="91"/>
        <end position="110"/>
    </location>
</feature>
<evidence type="ECO:0000259" key="7">
    <source>
        <dbReference type="Pfam" id="PF01292"/>
    </source>
</evidence>
<evidence type="ECO:0000256" key="2">
    <source>
        <dbReference type="ARBA" id="ARBA00022475"/>
    </source>
</evidence>
<feature type="domain" description="Cytochrome b561 bacterial/Ni-hydrogenase" evidence="7">
    <location>
        <begin position="12"/>
        <end position="180"/>
    </location>
</feature>
<dbReference type="InterPro" id="IPR011577">
    <property type="entry name" value="Cyt_b561_bac/Ni-Hgenase"/>
</dbReference>
<name>A0A364NTD5_9PROT</name>
<keyword evidence="3 6" id="KW-0812">Transmembrane</keyword>
<keyword evidence="4 6" id="KW-1133">Transmembrane helix</keyword>
<protein>
    <submittedName>
        <fullName evidence="8">Cytochrome B</fullName>
    </submittedName>
</protein>
<keyword evidence="2" id="KW-1003">Cell membrane</keyword>
<dbReference type="GO" id="GO:0022904">
    <property type="term" value="P:respiratory electron transport chain"/>
    <property type="evidence" value="ECO:0007669"/>
    <property type="project" value="InterPro"/>
</dbReference>
<feature type="transmembrane region" description="Helical" evidence="6">
    <location>
        <begin position="49"/>
        <end position="71"/>
    </location>
</feature>
<evidence type="ECO:0000256" key="3">
    <source>
        <dbReference type="ARBA" id="ARBA00022692"/>
    </source>
</evidence>
<comment type="caution">
    <text evidence="8">The sequence shown here is derived from an EMBL/GenBank/DDBJ whole genome shotgun (WGS) entry which is preliminary data.</text>
</comment>
<gene>
    <name evidence="8" type="ORF">CU669_19780</name>
</gene>
<dbReference type="RefSeq" id="WP_112147317.1">
    <property type="nucleotide sequence ID" value="NZ_PGTO01000031.1"/>
</dbReference>
<dbReference type="AlphaFoldDB" id="A0A364NTD5"/>
<dbReference type="PANTHER" id="PTHR30485:SF2">
    <property type="entry name" value="BLL0597 PROTEIN"/>
    <property type="match status" value="1"/>
</dbReference>
<evidence type="ECO:0000256" key="5">
    <source>
        <dbReference type="ARBA" id="ARBA00023136"/>
    </source>
</evidence>
<dbReference type="OrthoDB" id="196472at2"/>
<proteinExistence type="predicted"/>